<name>Q7UV10_RHOBA</name>
<dbReference type="HOGENOM" id="CLU_1757372_0_0_0"/>
<keyword evidence="3" id="KW-1185">Reference proteome</keyword>
<feature type="transmembrane region" description="Helical" evidence="1">
    <location>
        <begin position="28"/>
        <end position="47"/>
    </location>
</feature>
<organism evidence="2 3">
    <name type="scientific">Rhodopirellula baltica (strain DSM 10527 / NCIMB 13988 / SH1)</name>
    <dbReference type="NCBI Taxonomy" id="243090"/>
    <lineage>
        <taxon>Bacteria</taxon>
        <taxon>Pseudomonadati</taxon>
        <taxon>Planctomycetota</taxon>
        <taxon>Planctomycetia</taxon>
        <taxon>Pirellulales</taxon>
        <taxon>Pirellulaceae</taxon>
        <taxon>Rhodopirellula</taxon>
    </lineage>
</organism>
<feature type="transmembrane region" description="Helical" evidence="1">
    <location>
        <begin position="84"/>
        <end position="104"/>
    </location>
</feature>
<sequence length="148" mass="16181">MFEHCGVNPSQTPQSCRVDEERRSKRTVFLRLFVGTLIGVSTHWVLLWTDTLSTEMPPAGGALLGFTAVLCYLNPVLLRSKILLGLGFFAGQISVTSCRPLFLINPFADIPRNIPVAWLSAMLAFLLSAAITYQAVDLLSRTALAAVD</sequence>
<dbReference type="PATRIC" id="fig|243090.15.peg.1360"/>
<dbReference type="EnsemblBacteria" id="CAD72917">
    <property type="protein sequence ID" value="CAD72917"/>
    <property type="gene ID" value="RB2948"/>
</dbReference>
<evidence type="ECO:0000256" key="1">
    <source>
        <dbReference type="SAM" id="Phobius"/>
    </source>
</evidence>
<dbReference type="KEGG" id="rba:RB2948"/>
<feature type="transmembrane region" description="Helical" evidence="1">
    <location>
        <begin position="116"/>
        <end position="136"/>
    </location>
</feature>
<dbReference type="Proteomes" id="UP000001025">
    <property type="component" value="Chromosome"/>
</dbReference>
<keyword evidence="1" id="KW-1133">Transmembrane helix</keyword>
<evidence type="ECO:0000313" key="3">
    <source>
        <dbReference type="Proteomes" id="UP000001025"/>
    </source>
</evidence>
<accession>Q7UV10</accession>
<keyword evidence="1" id="KW-0812">Transmembrane</keyword>
<dbReference type="OrthoDB" id="290110at2"/>
<reference evidence="2 3" key="1">
    <citation type="journal article" date="2003" name="Proc. Natl. Acad. Sci. U.S.A.">
        <title>Complete genome sequence of the marine planctomycete Pirellula sp. strain 1.</title>
        <authorList>
            <person name="Gloeckner F.O."/>
            <person name="Kube M."/>
            <person name="Bauer M."/>
            <person name="Teeling H."/>
            <person name="Lombardot T."/>
            <person name="Ludwig W."/>
            <person name="Gade D."/>
            <person name="Beck A."/>
            <person name="Borzym K."/>
            <person name="Heitmann K."/>
            <person name="Rabus R."/>
            <person name="Schlesner H."/>
            <person name="Amann R."/>
            <person name="Reinhardt R."/>
        </authorList>
    </citation>
    <scope>NUCLEOTIDE SEQUENCE [LARGE SCALE GENOMIC DNA]</scope>
    <source>
        <strain evidence="3">DSM 10527 / NCIMB 13988 / SH1</strain>
    </source>
</reference>
<keyword evidence="1" id="KW-0472">Membrane</keyword>
<dbReference type="AlphaFoldDB" id="Q7UV10"/>
<proteinExistence type="predicted"/>
<feature type="transmembrane region" description="Helical" evidence="1">
    <location>
        <begin position="59"/>
        <end position="77"/>
    </location>
</feature>
<gene>
    <name evidence="2" type="ordered locus">RB2948</name>
</gene>
<dbReference type="EMBL" id="BX294138">
    <property type="protein sequence ID" value="CAD72917.1"/>
    <property type="molecule type" value="Genomic_DNA"/>
</dbReference>
<evidence type="ECO:0000313" key="2">
    <source>
        <dbReference type="EMBL" id="CAD72917.1"/>
    </source>
</evidence>
<protein>
    <submittedName>
        <fullName evidence="2">Uncharacterized protein</fullName>
    </submittedName>
</protein>
<dbReference type="InParanoid" id="Q7UV10"/>